<sequence>MVKKFIISIALTVIAGGVWADQDPTAPLGWQKPAAESNAKPTKKRSRLPTLNSIVCKVGSQCSAIMDNQIVEQGELFKGYRVVSITSEFVTLKQSNRQWKLELFGLNVKK</sequence>
<protein>
    <submittedName>
        <fullName evidence="2">MSHA biogenesis protein MshK</fullName>
    </submittedName>
</protein>
<accession>A0AAN0Y445</accession>
<name>A0AAN0Y445_VIBNA</name>
<proteinExistence type="predicted"/>
<evidence type="ECO:0000313" key="2">
    <source>
        <dbReference type="EMBL" id="ANQ13620.1"/>
    </source>
</evidence>
<dbReference type="AlphaFoldDB" id="A0AAN0Y445"/>
<gene>
    <name evidence="2" type="ORF">BA890_12960</name>
</gene>
<feature type="chain" id="PRO_5042938447" evidence="1">
    <location>
        <begin position="21"/>
        <end position="110"/>
    </location>
</feature>
<evidence type="ECO:0000313" key="3">
    <source>
        <dbReference type="Proteomes" id="UP000092741"/>
    </source>
</evidence>
<reference evidence="2 3" key="1">
    <citation type="submission" date="2016-07" db="EMBL/GenBank/DDBJ databases">
        <title>Developing Vibrio natriegens as a novel, fast-growing host for biotechnology.</title>
        <authorList>
            <person name="Weinstock M.T."/>
            <person name="Hesek E.D."/>
            <person name="Wilson C.M."/>
            <person name="Gibson D.G."/>
        </authorList>
    </citation>
    <scope>NUCLEOTIDE SEQUENCE [LARGE SCALE GENOMIC DNA]</scope>
    <source>
        <strain evidence="2 3">ATCC 14048</strain>
    </source>
</reference>
<dbReference type="EMBL" id="CP016345">
    <property type="protein sequence ID" value="ANQ13620.1"/>
    <property type="molecule type" value="Genomic_DNA"/>
</dbReference>
<dbReference type="Proteomes" id="UP000092741">
    <property type="component" value="Chromosome 1"/>
</dbReference>
<feature type="signal peptide" evidence="1">
    <location>
        <begin position="1"/>
        <end position="20"/>
    </location>
</feature>
<dbReference type="GeneID" id="70911214"/>
<keyword evidence="1" id="KW-0732">Signal</keyword>
<organism evidence="2 3">
    <name type="scientific">Vibrio natriegens NBRC 15636 = ATCC 14048 = DSM 759</name>
    <dbReference type="NCBI Taxonomy" id="1219067"/>
    <lineage>
        <taxon>Bacteria</taxon>
        <taxon>Pseudomonadati</taxon>
        <taxon>Pseudomonadota</taxon>
        <taxon>Gammaproteobacteria</taxon>
        <taxon>Vibrionales</taxon>
        <taxon>Vibrionaceae</taxon>
        <taxon>Vibrio</taxon>
    </lineage>
</organism>
<dbReference type="KEGG" id="vna:PN96_00320"/>
<evidence type="ECO:0000256" key="1">
    <source>
        <dbReference type="SAM" id="SignalP"/>
    </source>
</evidence>
<dbReference type="RefSeq" id="WP_020334514.1">
    <property type="nucleotide sequence ID" value="NZ_ATFJ01000023.1"/>
</dbReference>
<keyword evidence="3" id="KW-1185">Reference proteome</keyword>